<keyword evidence="3" id="KW-0804">Transcription</keyword>
<evidence type="ECO:0000313" key="6">
    <source>
        <dbReference type="Proteomes" id="UP000830167"/>
    </source>
</evidence>
<dbReference type="Gene3D" id="1.10.10.60">
    <property type="entry name" value="Homeodomain-like"/>
    <property type="match status" value="2"/>
</dbReference>
<dbReference type="PANTHER" id="PTHR43280:SF28">
    <property type="entry name" value="HTH-TYPE TRANSCRIPTIONAL ACTIVATOR RHAS"/>
    <property type="match status" value="1"/>
</dbReference>
<dbReference type="PRINTS" id="PR00032">
    <property type="entry name" value="HTHARAC"/>
</dbReference>
<dbReference type="SMART" id="SM00342">
    <property type="entry name" value="HTH_ARAC"/>
    <property type="match status" value="1"/>
</dbReference>
<dbReference type="SUPFAM" id="SSF46689">
    <property type="entry name" value="Homeodomain-like"/>
    <property type="match status" value="1"/>
</dbReference>
<dbReference type="RefSeq" id="WP_347439413.1">
    <property type="nucleotide sequence ID" value="NZ_CP089291.1"/>
</dbReference>
<dbReference type="Pfam" id="PF12833">
    <property type="entry name" value="HTH_18"/>
    <property type="match status" value="1"/>
</dbReference>
<evidence type="ECO:0000256" key="1">
    <source>
        <dbReference type="ARBA" id="ARBA00023015"/>
    </source>
</evidence>
<sequence length="91" mass="10524">MNPIDISQIADEFFVTRVHLMRTFKKETGTIINEAITSKRLEEACHLLKNSNLHITEIALMVGFNNSQYFSKLFNETFAATPKTYRKNGRK</sequence>
<dbReference type="PANTHER" id="PTHR43280">
    <property type="entry name" value="ARAC-FAMILY TRANSCRIPTIONAL REGULATOR"/>
    <property type="match status" value="1"/>
</dbReference>
<dbReference type="EMBL" id="CP089291">
    <property type="protein sequence ID" value="UOF92742.1"/>
    <property type="molecule type" value="Genomic_DNA"/>
</dbReference>
<keyword evidence="6" id="KW-1185">Reference proteome</keyword>
<reference evidence="5" key="1">
    <citation type="submission" date="2021-12" db="EMBL/GenBank/DDBJ databases">
        <title>Alicyclobacillaceae gen. nov., sp. nov., isolated from chalcocite enrichment system.</title>
        <authorList>
            <person name="Jiang Z."/>
        </authorList>
    </citation>
    <scope>NUCLEOTIDE SEQUENCE</scope>
    <source>
        <strain evidence="5">MYW30-H2</strain>
    </source>
</reference>
<gene>
    <name evidence="5" type="ORF">LSG31_01500</name>
</gene>
<dbReference type="InterPro" id="IPR018062">
    <property type="entry name" value="HTH_AraC-typ_CS"/>
</dbReference>
<name>A0ABY4CQG6_9BACL</name>
<evidence type="ECO:0000259" key="4">
    <source>
        <dbReference type="PROSITE" id="PS01124"/>
    </source>
</evidence>
<keyword evidence="1" id="KW-0805">Transcription regulation</keyword>
<evidence type="ECO:0000313" key="5">
    <source>
        <dbReference type="EMBL" id="UOF92742.1"/>
    </source>
</evidence>
<dbReference type="InterPro" id="IPR020449">
    <property type="entry name" value="Tscrpt_reg_AraC-type_HTH"/>
</dbReference>
<organism evidence="5 6">
    <name type="scientific">Fodinisporobacter ferrooxydans</name>
    <dbReference type="NCBI Taxonomy" id="2901836"/>
    <lineage>
        <taxon>Bacteria</taxon>
        <taxon>Bacillati</taxon>
        <taxon>Bacillota</taxon>
        <taxon>Bacilli</taxon>
        <taxon>Bacillales</taxon>
        <taxon>Alicyclobacillaceae</taxon>
        <taxon>Fodinisporobacter</taxon>
    </lineage>
</organism>
<dbReference type="InterPro" id="IPR018060">
    <property type="entry name" value="HTH_AraC"/>
</dbReference>
<protein>
    <submittedName>
        <fullName evidence="5">Helix-turn-helix transcriptional regulator</fullName>
    </submittedName>
</protein>
<feature type="domain" description="HTH araC/xylS-type" evidence="4">
    <location>
        <begin position="1"/>
        <end position="88"/>
    </location>
</feature>
<accession>A0ABY4CQG6</accession>
<dbReference type="PROSITE" id="PS01124">
    <property type="entry name" value="HTH_ARAC_FAMILY_2"/>
    <property type="match status" value="1"/>
</dbReference>
<dbReference type="Proteomes" id="UP000830167">
    <property type="component" value="Chromosome"/>
</dbReference>
<dbReference type="InterPro" id="IPR009057">
    <property type="entry name" value="Homeodomain-like_sf"/>
</dbReference>
<evidence type="ECO:0000256" key="2">
    <source>
        <dbReference type="ARBA" id="ARBA00023125"/>
    </source>
</evidence>
<evidence type="ECO:0000256" key="3">
    <source>
        <dbReference type="ARBA" id="ARBA00023163"/>
    </source>
</evidence>
<keyword evidence="2" id="KW-0238">DNA-binding</keyword>
<dbReference type="PROSITE" id="PS00041">
    <property type="entry name" value="HTH_ARAC_FAMILY_1"/>
    <property type="match status" value="1"/>
</dbReference>
<proteinExistence type="predicted"/>